<feature type="transmembrane region" description="Helical" evidence="2">
    <location>
        <begin position="418"/>
        <end position="438"/>
    </location>
</feature>
<keyword evidence="2" id="KW-1133">Transmembrane helix</keyword>
<comment type="caution">
    <text evidence="3">The sequence shown here is derived from an EMBL/GenBank/DDBJ whole genome shotgun (WGS) entry which is preliminary data.</text>
</comment>
<keyword evidence="2" id="KW-0472">Membrane</keyword>
<proteinExistence type="predicted"/>
<organism evidence="3 4">
    <name type="scientific">Puccinia sorghi</name>
    <dbReference type="NCBI Taxonomy" id="27349"/>
    <lineage>
        <taxon>Eukaryota</taxon>
        <taxon>Fungi</taxon>
        <taxon>Dikarya</taxon>
        <taxon>Basidiomycota</taxon>
        <taxon>Pucciniomycotina</taxon>
        <taxon>Pucciniomycetes</taxon>
        <taxon>Pucciniales</taxon>
        <taxon>Pucciniaceae</taxon>
        <taxon>Puccinia</taxon>
    </lineage>
</organism>
<feature type="compositionally biased region" description="Basic residues" evidence="1">
    <location>
        <begin position="515"/>
        <end position="524"/>
    </location>
</feature>
<dbReference type="EMBL" id="LAVV01008061">
    <property type="protein sequence ID" value="KNZ53899.1"/>
    <property type="molecule type" value="Genomic_DNA"/>
</dbReference>
<keyword evidence="4" id="KW-1185">Reference proteome</keyword>
<feature type="region of interest" description="Disordered" evidence="1">
    <location>
        <begin position="458"/>
        <end position="524"/>
    </location>
</feature>
<feature type="compositionally biased region" description="Polar residues" evidence="1">
    <location>
        <begin position="468"/>
        <end position="493"/>
    </location>
</feature>
<dbReference type="VEuPathDB" id="FungiDB:VP01_3102g1"/>
<dbReference type="AlphaFoldDB" id="A0A0L6UZK3"/>
<evidence type="ECO:0000256" key="1">
    <source>
        <dbReference type="SAM" id="MobiDB-lite"/>
    </source>
</evidence>
<sequence length="524" mass="58636">MAVIAIFKKAQRTFAYPRRQKKASEGNDTPFHGCKLLLKPITGESPSIHTLFVVIGIHTSKKGINLYSHQKWGIDVSKQGFGDFNFFLSYCAKCNRFCKKCSKICHFILMQGFIQFFWILFRFRWVQYWLSQKIYILEDFYSLRNNNKRVFDTKNILSEGEIQPSVPTTLQQVAPSIIALGTWFADKIIQCQISSHSTCKGGVGLVEQLVDLDGHYADSELSGLDSLFLVEKKGMIQGTLIGCSDFAKKGINLGGPFKRIICAIDGGRHLLAHPAASNHVLSLVIWKGSSDPVVLMYMKSSESYLSVKVSISRPTGYSTSTIPLATSSPVPLCCQFQTRQLLHLLHNHQSQATLVSCGSRNLTCDPLLWWCFCRHHGGCEPQIQAGWIAYHSSYLFVEATLCYKVAYKTANGYKKSHYLFFIFVAGLLPIPFACFFYAQTTLMALIHALLLPETGTPPTLSKKPKPTSNTCHLPSTQITDVSTQPNSDSSKTSNGKRDSPNPRKQLRVTLISPAKQKKTLRPQL</sequence>
<accession>A0A0L6UZK3</accession>
<evidence type="ECO:0000256" key="2">
    <source>
        <dbReference type="SAM" id="Phobius"/>
    </source>
</evidence>
<evidence type="ECO:0000313" key="3">
    <source>
        <dbReference type="EMBL" id="KNZ53899.1"/>
    </source>
</evidence>
<protein>
    <submittedName>
        <fullName evidence="3">Uncharacterized protein</fullName>
    </submittedName>
</protein>
<evidence type="ECO:0000313" key="4">
    <source>
        <dbReference type="Proteomes" id="UP000037035"/>
    </source>
</evidence>
<dbReference type="Proteomes" id="UP000037035">
    <property type="component" value="Unassembled WGS sequence"/>
</dbReference>
<feature type="transmembrane region" description="Helical" evidence="2">
    <location>
        <begin position="106"/>
        <end position="123"/>
    </location>
</feature>
<name>A0A0L6UZK3_9BASI</name>
<gene>
    <name evidence="3" type="ORF">VP01_3102g1</name>
</gene>
<keyword evidence="2" id="KW-0812">Transmembrane</keyword>
<reference evidence="3 4" key="1">
    <citation type="submission" date="2015-08" db="EMBL/GenBank/DDBJ databases">
        <title>Next Generation Sequencing and Analysis of the Genome of Puccinia sorghi L Schw, the Causal Agent of Maize Common Rust.</title>
        <authorList>
            <person name="Rochi L."/>
            <person name="Burguener G."/>
            <person name="Darino M."/>
            <person name="Turjanski A."/>
            <person name="Kreff E."/>
            <person name="Dieguez M.J."/>
            <person name="Sacco F."/>
        </authorList>
    </citation>
    <scope>NUCLEOTIDE SEQUENCE [LARGE SCALE GENOMIC DNA]</scope>
    <source>
        <strain evidence="3 4">RO10H11247</strain>
    </source>
</reference>